<protein>
    <submittedName>
        <fullName evidence="2">Uncharacterized protein</fullName>
    </submittedName>
</protein>
<proteinExistence type="predicted"/>
<dbReference type="PANTHER" id="PTHR40288">
    <property type="entry name" value="PROTEIN CBG16535-RELATED"/>
    <property type="match status" value="1"/>
</dbReference>
<gene>
    <name evidence="2" type="ORF">AB6A40_010384</name>
</gene>
<evidence type="ECO:0000313" key="2">
    <source>
        <dbReference type="EMBL" id="MFH4983675.1"/>
    </source>
</evidence>
<dbReference type="PANTHER" id="PTHR40288:SF1">
    <property type="entry name" value="EXPERA DOMAIN-CONTAINING PROTEIN"/>
    <property type="match status" value="1"/>
</dbReference>
<keyword evidence="1" id="KW-1133">Transmembrane helix</keyword>
<reference evidence="2 3" key="1">
    <citation type="submission" date="2024-08" db="EMBL/GenBank/DDBJ databases">
        <title>Gnathostoma spinigerum genome.</title>
        <authorList>
            <person name="Gonzalez-Bertolin B."/>
            <person name="Monzon S."/>
            <person name="Zaballos A."/>
            <person name="Jimenez P."/>
            <person name="Dekumyoy P."/>
            <person name="Varona S."/>
            <person name="Cuesta I."/>
            <person name="Sumanam S."/>
            <person name="Adisakwattana P."/>
            <person name="Gasser R.B."/>
            <person name="Hernandez-Gonzalez A."/>
            <person name="Young N.D."/>
            <person name="Perteguer M.J."/>
        </authorList>
    </citation>
    <scope>NUCLEOTIDE SEQUENCE [LARGE SCALE GENOMIC DNA]</scope>
    <source>
        <strain evidence="2">AL3</strain>
        <tissue evidence="2">Liver</tissue>
    </source>
</reference>
<comment type="caution">
    <text evidence="2">The sequence shown here is derived from an EMBL/GenBank/DDBJ whole genome shotgun (WGS) entry which is preliminary data.</text>
</comment>
<name>A0ABD6EUN0_9BILA</name>
<feature type="transmembrane region" description="Helical" evidence="1">
    <location>
        <begin position="116"/>
        <end position="137"/>
    </location>
</feature>
<keyword evidence="1" id="KW-0472">Membrane</keyword>
<accession>A0ABD6EUN0</accession>
<dbReference type="EMBL" id="JBGFUD010013273">
    <property type="protein sequence ID" value="MFH4983675.1"/>
    <property type="molecule type" value="Genomic_DNA"/>
</dbReference>
<feature type="transmembrane region" description="Helical" evidence="1">
    <location>
        <begin position="88"/>
        <end position="109"/>
    </location>
</feature>
<organism evidence="2 3">
    <name type="scientific">Gnathostoma spinigerum</name>
    <dbReference type="NCBI Taxonomy" id="75299"/>
    <lineage>
        <taxon>Eukaryota</taxon>
        <taxon>Metazoa</taxon>
        <taxon>Ecdysozoa</taxon>
        <taxon>Nematoda</taxon>
        <taxon>Chromadorea</taxon>
        <taxon>Rhabditida</taxon>
        <taxon>Spirurina</taxon>
        <taxon>Gnathostomatomorpha</taxon>
        <taxon>Gnathostomatoidea</taxon>
        <taxon>Gnathostomatidae</taxon>
        <taxon>Gnathostoma</taxon>
    </lineage>
</organism>
<dbReference type="AlphaFoldDB" id="A0ABD6EUN0"/>
<dbReference type="Proteomes" id="UP001608902">
    <property type="component" value="Unassembled WGS sequence"/>
</dbReference>
<feature type="transmembrane region" description="Helical" evidence="1">
    <location>
        <begin position="157"/>
        <end position="178"/>
    </location>
</feature>
<evidence type="ECO:0000313" key="3">
    <source>
        <dbReference type="Proteomes" id="UP001608902"/>
    </source>
</evidence>
<keyword evidence="1" id="KW-0812">Transmembrane</keyword>
<evidence type="ECO:0000256" key="1">
    <source>
        <dbReference type="SAM" id="Phobius"/>
    </source>
</evidence>
<keyword evidence="3" id="KW-1185">Reference proteome</keyword>
<sequence>MRVLDQLFSLAHTSKLVFYITITRFLQHIYSLESHGDVFACQSNITANSSISETFLAYDIIIFDYGLMHRILGTNECVANYLDGGFMRMIWCIDHTVALLALLIALYILKRPTWLLWPALLMQSSYALGMSVLTMATAPKMLEAISGPVDVELACAVTIYVAGFSLNWFFTFVLWHHYWRMDNASKSRYVSSKR</sequence>